<evidence type="ECO:0000259" key="2">
    <source>
        <dbReference type="Pfam" id="PF05678"/>
    </source>
</evidence>
<accession>A0A2C9VHQ0</accession>
<keyword evidence="4" id="KW-1185">Reference proteome</keyword>
<dbReference type="OMA" id="LEMNDSF"/>
<evidence type="ECO:0000313" key="4">
    <source>
        <dbReference type="Proteomes" id="UP000091857"/>
    </source>
</evidence>
<proteinExistence type="predicted"/>
<name>A0A2C9VHQ0_MANES</name>
<dbReference type="PANTHER" id="PTHR33624:SF17">
    <property type="entry name" value="OS07G0687400 PROTEIN"/>
    <property type="match status" value="1"/>
</dbReference>
<dbReference type="Pfam" id="PF05678">
    <property type="entry name" value="VQ"/>
    <property type="match status" value="1"/>
</dbReference>
<sequence>MDKQYCSQLHRPRSQKPSKNKKKPVKVTYISNPTMVRATNASEFRAIVQELTGKDSKIVDTWDPCNYAEASQVLVNSETLRLTMDSENADDIFFNCASSSSTLEMNDSFFWKDFSESFFEFQSACAFE</sequence>
<dbReference type="Gramene" id="Manes.08G137100.1.v8.1">
    <property type="protein sequence ID" value="Manes.08G137100.1.v8.1.CDS.1"/>
    <property type="gene ID" value="Manes.08G137100.v8.1"/>
</dbReference>
<evidence type="ECO:0000313" key="3">
    <source>
        <dbReference type="EMBL" id="OAY44276.1"/>
    </source>
</evidence>
<gene>
    <name evidence="3" type="ORF">MANES_08G137100v8</name>
</gene>
<dbReference type="STRING" id="3983.A0A2C9VHQ0"/>
<organism evidence="3 4">
    <name type="scientific">Manihot esculenta</name>
    <name type="common">Cassava</name>
    <name type="synonym">Jatropha manihot</name>
    <dbReference type="NCBI Taxonomy" id="3983"/>
    <lineage>
        <taxon>Eukaryota</taxon>
        <taxon>Viridiplantae</taxon>
        <taxon>Streptophyta</taxon>
        <taxon>Embryophyta</taxon>
        <taxon>Tracheophyta</taxon>
        <taxon>Spermatophyta</taxon>
        <taxon>Magnoliopsida</taxon>
        <taxon>eudicotyledons</taxon>
        <taxon>Gunneridae</taxon>
        <taxon>Pentapetalae</taxon>
        <taxon>rosids</taxon>
        <taxon>fabids</taxon>
        <taxon>Malpighiales</taxon>
        <taxon>Euphorbiaceae</taxon>
        <taxon>Crotonoideae</taxon>
        <taxon>Manihoteae</taxon>
        <taxon>Manihot</taxon>
    </lineage>
</organism>
<dbReference type="EMBL" id="CM004394">
    <property type="protein sequence ID" value="OAY44276.1"/>
    <property type="molecule type" value="Genomic_DNA"/>
</dbReference>
<dbReference type="PANTHER" id="PTHR33624">
    <property type="entry name" value="SIGMA FACTOR BINDING PROTEIN 1, CHLOROPLASTIC"/>
    <property type="match status" value="1"/>
</dbReference>
<dbReference type="AlphaFoldDB" id="A0A2C9VHQ0"/>
<dbReference type="InterPro" id="IPR039335">
    <property type="entry name" value="SIB1/2"/>
</dbReference>
<comment type="caution">
    <text evidence="3">The sequence shown here is derived from an EMBL/GenBank/DDBJ whole genome shotgun (WGS) entry which is preliminary data.</text>
</comment>
<reference evidence="4" key="1">
    <citation type="journal article" date="2016" name="Nat. Biotechnol.">
        <title>Sequencing wild and cultivated cassava and related species reveals extensive interspecific hybridization and genetic diversity.</title>
        <authorList>
            <person name="Bredeson J.V."/>
            <person name="Lyons J.B."/>
            <person name="Prochnik S.E."/>
            <person name="Wu G.A."/>
            <person name="Ha C.M."/>
            <person name="Edsinger-Gonzales E."/>
            <person name="Grimwood J."/>
            <person name="Schmutz J."/>
            <person name="Rabbi I.Y."/>
            <person name="Egesi C."/>
            <person name="Nauluvula P."/>
            <person name="Lebot V."/>
            <person name="Ndunguru J."/>
            <person name="Mkamilo G."/>
            <person name="Bart R.S."/>
            <person name="Setter T.L."/>
            <person name="Gleadow R.M."/>
            <person name="Kulakow P."/>
            <person name="Ferguson M.E."/>
            <person name="Rounsley S."/>
            <person name="Rokhsar D.S."/>
        </authorList>
    </citation>
    <scope>NUCLEOTIDE SEQUENCE [LARGE SCALE GENOMIC DNA]</scope>
    <source>
        <strain evidence="4">cv. AM560-2</strain>
    </source>
</reference>
<dbReference type="InterPro" id="IPR008889">
    <property type="entry name" value="VQ"/>
</dbReference>
<evidence type="ECO:0000256" key="1">
    <source>
        <dbReference type="SAM" id="MobiDB-lite"/>
    </source>
</evidence>
<feature type="compositionally biased region" description="Basic residues" evidence="1">
    <location>
        <begin position="10"/>
        <end position="24"/>
    </location>
</feature>
<feature type="domain" description="VQ" evidence="2">
    <location>
        <begin position="30"/>
        <end position="56"/>
    </location>
</feature>
<protein>
    <recommendedName>
        <fullName evidence="2">VQ domain-containing protein</fullName>
    </recommendedName>
</protein>
<feature type="region of interest" description="Disordered" evidence="1">
    <location>
        <begin position="1"/>
        <end position="24"/>
    </location>
</feature>
<dbReference type="Proteomes" id="UP000091857">
    <property type="component" value="Chromosome 8"/>
</dbReference>